<dbReference type="Proteomes" id="UP000677228">
    <property type="component" value="Unassembled WGS sequence"/>
</dbReference>
<comment type="caution">
    <text evidence="1">The sequence shown here is derived from an EMBL/GenBank/DDBJ whole genome shotgun (WGS) entry which is preliminary data.</text>
</comment>
<sequence>MTPRSEHDLYKKKVSRRNPELQFFPKIRVRRDRAATTAT</sequence>
<name>A0A8S2G9Y4_9BILA</name>
<organism evidence="1 3">
    <name type="scientific">Didymodactylos carnosus</name>
    <dbReference type="NCBI Taxonomy" id="1234261"/>
    <lineage>
        <taxon>Eukaryota</taxon>
        <taxon>Metazoa</taxon>
        <taxon>Spiralia</taxon>
        <taxon>Gnathifera</taxon>
        <taxon>Rotifera</taxon>
        <taxon>Eurotatoria</taxon>
        <taxon>Bdelloidea</taxon>
        <taxon>Philodinida</taxon>
        <taxon>Philodinidae</taxon>
        <taxon>Didymodactylos</taxon>
    </lineage>
</organism>
<dbReference type="EMBL" id="CAJOBA010102978">
    <property type="protein sequence ID" value="CAF4526915.1"/>
    <property type="molecule type" value="Genomic_DNA"/>
</dbReference>
<reference evidence="1" key="1">
    <citation type="submission" date="2021-02" db="EMBL/GenBank/DDBJ databases">
        <authorList>
            <person name="Nowell W R."/>
        </authorList>
    </citation>
    <scope>NUCLEOTIDE SEQUENCE</scope>
</reference>
<accession>A0A8S2G9Y4</accession>
<gene>
    <name evidence="1" type="ORF">OVA965_LOCUS45437</name>
    <name evidence="2" type="ORF">TMI583_LOCUS48931</name>
</gene>
<protein>
    <submittedName>
        <fullName evidence="1">Uncharacterized protein</fullName>
    </submittedName>
</protein>
<proteinExistence type="predicted"/>
<evidence type="ECO:0000313" key="1">
    <source>
        <dbReference type="EMBL" id="CAF1664099.1"/>
    </source>
</evidence>
<evidence type="ECO:0000313" key="2">
    <source>
        <dbReference type="EMBL" id="CAF4526915.1"/>
    </source>
</evidence>
<feature type="non-terminal residue" evidence="1">
    <location>
        <position position="39"/>
    </location>
</feature>
<dbReference type="Proteomes" id="UP000682733">
    <property type="component" value="Unassembled WGS sequence"/>
</dbReference>
<dbReference type="EMBL" id="CAJNOK010071497">
    <property type="protein sequence ID" value="CAF1664099.1"/>
    <property type="molecule type" value="Genomic_DNA"/>
</dbReference>
<evidence type="ECO:0000313" key="3">
    <source>
        <dbReference type="Proteomes" id="UP000677228"/>
    </source>
</evidence>
<dbReference type="AlphaFoldDB" id="A0A8S2G9Y4"/>